<evidence type="ECO:0000256" key="2">
    <source>
        <dbReference type="ARBA" id="ARBA00006768"/>
    </source>
</evidence>
<comment type="similarity">
    <text evidence="2">Belongs to the glycosyl hydrolase 65 family.</text>
</comment>
<feature type="signal peptide" evidence="4">
    <location>
        <begin position="1"/>
        <end position="19"/>
    </location>
</feature>
<keyword evidence="8" id="KW-1185">Reference proteome</keyword>
<dbReference type="Gene3D" id="2.70.98.40">
    <property type="entry name" value="Glycoside hydrolase, family 65, N-terminal domain"/>
    <property type="match status" value="1"/>
</dbReference>
<dbReference type="InterPro" id="IPR005195">
    <property type="entry name" value="Glyco_hydro_65_M"/>
</dbReference>
<feature type="domain" description="Glycoside hydrolase family 65 central catalytic" evidence="5">
    <location>
        <begin position="395"/>
        <end position="621"/>
    </location>
</feature>
<dbReference type="OrthoDB" id="200349at2759"/>
<dbReference type="GO" id="GO:0004555">
    <property type="term" value="F:alpha,alpha-trehalase activity"/>
    <property type="evidence" value="ECO:0007669"/>
    <property type="project" value="UniProtKB-EC"/>
</dbReference>
<evidence type="ECO:0000259" key="5">
    <source>
        <dbReference type="Pfam" id="PF03632"/>
    </source>
</evidence>
<protein>
    <recommendedName>
        <fullName evidence="3">alpha,alpha-trehalase</fullName>
        <ecNumber evidence="3">3.2.1.28</ecNumber>
    </recommendedName>
</protein>
<evidence type="ECO:0000256" key="4">
    <source>
        <dbReference type="SAM" id="SignalP"/>
    </source>
</evidence>
<dbReference type="AlphaFoldDB" id="A0A517LII5"/>
<dbReference type="EMBL" id="CP042197">
    <property type="protein sequence ID" value="QDS75376.1"/>
    <property type="molecule type" value="Genomic_DNA"/>
</dbReference>
<evidence type="ECO:0000313" key="7">
    <source>
        <dbReference type="EMBL" id="QDS75376.1"/>
    </source>
</evidence>
<evidence type="ECO:0000256" key="1">
    <source>
        <dbReference type="ARBA" id="ARBA00001576"/>
    </source>
</evidence>
<dbReference type="PANTHER" id="PTHR11051">
    <property type="entry name" value="GLYCOSYL HYDROLASE-RELATED"/>
    <property type="match status" value="1"/>
</dbReference>
<dbReference type="EC" id="3.2.1.28" evidence="3"/>
<dbReference type="InterPro" id="IPR012341">
    <property type="entry name" value="6hp_glycosidase-like_sf"/>
</dbReference>
<dbReference type="Gene3D" id="1.50.10.10">
    <property type="match status" value="1"/>
</dbReference>
<dbReference type="PANTHER" id="PTHR11051:SF8">
    <property type="entry name" value="PROTEIN-GLUCOSYLGALACTOSYLHYDROXYLYSINE GLUCOSIDASE"/>
    <property type="match status" value="1"/>
</dbReference>
<dbReference type="GO" id="GO:0005993">
    <property type="term" value="P:trehalose catabolic process"/>
    <property type="evidence" value="ECO:0007669"/>
    <property type="project" value="TreeGrafter"/>
</dbReference>
<name>A0A517LII5_9PEZI</name>
<reference evidence="7 8" key="1">
    <citation type="submission" date="2019-07" db="EMBL/GenBank/DDBJ databases">
        <title>Finished genome of Venturia effusa.</title>
        <authorList>
            <person name="Young C.A."/>
            <person name="Cox M.P."/>
            <person name="Ganley A.R.D."/>
            <person name="David W.J."/>
        </authorList>
    </citation>
    <scope>NUCLEOTIDE SEQUENCE [LARGE SCALE GENOMIC DNA]</scope>
    <source>
        <strain evidence="8">albino</strain>
    </source>
</reference>
<accession>A0A517LII5</accession>
<organism evidence="7 8">
    <name type="scientific">Venturia effusa</name>
    <dbReference type="NCBI Taxonomy" id="50376"/>
    <lineage>
        <taxon>Eukaryota</taxon>
        <taxon>Fungi</taxon>
        <taxon>Dikarya</taxon>
        <taxon>Ascomycota</taxon>
        <taxon>Pezizomycotina</taxon>
        <taxon>Dothideomycetes</taxon>
        <taxon>Pleosporomycetidae</taxon>
        <taxon>Venturiales</taxon>
        <taxon>Venturiaceae</taxon>
        <taxon>Venturia</taxon>
    </lineage>
</organism>
<feature type="chain" id="PRO_5022095095" description="alpha,alpha-trehalase" evidence="4">
    <location>
        <begin position="20"/>
        <end position="1021"/>
    </location>
</feature>
<evidence type="ECO:0000256" key="3">
    <source>
        <dbReference type="ARBA" id="ARBA00012757"/>
    </source>
</evidence>
<proteinExistence type="inferred from homology"/>
<keyword evidence="4" id="KW-0732">Signal</keyword>
<dbReference type="InterPro" id="IPR011013">
    <property type="entry name" value="Gal_mutarotase_sf_dom"/>
</dbReference>
<evidence type="ECO:0000313" key="8">
    <source>
        <dbReference type="Proteomes" id="UP000316270"/>
    </source>
</evidence>
<evidence type="ECO:0000259" key="6">
    <source>
        <dbReference type="Pfam" id="PF03636"/>
    </source>
</evidence>
<dbReference type="SUPFAM" id="SSF74650">
    <property type="entry name" value="Galactose mutarotase-like"/>
    <property type="match status" value="1"/>
</dbReference>
<dbReference type="GO" id="GO:0009277">
    <property type="term" value="C:fungal-type cell wall"/>
    <property type="evidence" value="ECO:0007669"/>
    <property type="project" value="TreeGrafter"/>
</dbReference>
<dbReference type="InterPro" id="IPR037018">
    <property type="entry name" value="GH65_N"/>
</dbReference>
<dbReference type="InterPro" id="IPR005196">
    <property type="entry name" value="Glyco_hydro_65_N"/>
</dbReference>
<dbReference type="GO" id="GO:0030246">
    <property type="term" value="F:carbohydrate binding"/>
    <property type="evidence" value="ECO:0007669"/>
    <property type="project" value="InterPro"/>
</dbReference>
<sequence length="1021" mass="111925">MVRLSLAFVAALIPAQIICSKWRYHTGFDNVTWDDEDWKLTTSFLDQGHYRARKSLSNGYIGINLAALGPFFEVDEPVDGDNINGWPLFDRRQTFATIAGFYASVNATNGTNYPWLLQYGGESVIAGVPHWGNLMVESNGNVLYASTPPEQISGFSSTMDHKSGTLSWSYTWMPPGAVALGIEYTMLVHKLYVNTAAVRLKINATQDTNVTIIDAFNGDCAVRSEVVDKGLDNGFLKTAVHPHWIPDTTAYVYSTLRSESLDMSTSRPYKDTKYIGGNISSIARAISAEIKRGETTSISKFIGVASTDAFPDPNATARNASLAGAKLGFDALLQEQRKEWQAIMPRHSVDNYVYHENRTLPTDFNIIRLQITAVTNPFNLLQNTIGANAIKAAGDNAKLDVWSIPVCGLGSSCYAGGIFWDADVWMAPGLMVSHPKAAKQISNFRVKQFPQAQRNIYVTGSTTRNTTKFHRDGAIYPWISGKYGNCTAMGPCFDYEYHISGDVSLNLLNEWAVTGDVDTFRTLHLPIYDSVASMYSDLLEFNQTVYGGKGGYTLLNATDPDEYANNVDNAAFTMVLIKTHLLKANKLRLQFGMEPNQDWAVRGDNTYIPIDPSSGITKEYETMNGTISVKQADVVLVDDLLDFDSPNALINLDYYAGRQSLNGPGMTYGVYSIVANEISPSGCSSYTYNLYGSFPYIREPWFEYSEQTLDNYNANGGTHPAFPFLTGMGGAARVAIYGYLGLRLMVDSLNIDPDLPPAIPELNYRVFFWQGHAINATSNQTHTTLARLPLSSSLTNANPIYVHGSIPVTRGSNKTKIADLLPSTFSTSGPTVTIPNRGAHRNLTIPGNIAQCQMVESEASFMSGQFPLSAVDGAVSTKWQPVIANKTATLKVELLAKPQPIHKLSFDWGSLPPVEFNVTFSNTTIGDDDEEDSEPVTVVMQKNVKISLPYNESEALAIVQYVGNTTDVILDPPVWSGNIATLTIWGAQRPDWKQFTNGSGATVAEFAIIGPDGKADLTLAK</sequence>
<dbReference type="STRING" id="50376.A0A517LII5"/>
<dbReference type="Proteomes" id="UP000316270">
    <property type="component" value="Chromosome 13"/>
</dbReference>
<comment type="catalytic activity">
    <reaction evidence="1">
        <text>alpha,alpha-trehalose + H2O = alpha-D-glucose + beta-D-glucose</text>
        <dbReference type="Rhea" id="RHEA:32675"/>
        <dbReference type="ChEBI" id="CHEBI:15377"/>
        <dbReference type="ChEBI" id="CHEBI:15903"/>
        <dbReference type="ChEBI" id="CHEBI:16551"/>
        <dbReference type="ChEBI" id="CHEBI:17925"/>
        <dbReference type="EC" id="3.2.1.28"/>
    </reaction>
</comment>
<dbReference type="Pfam" id="PF03632">
    <property type="entry name" value="Glyco_hydro_65m"/>
    <property type="match status" value="1"/>
</dbReference>
<dbReference type="SUPFAM" id="SSF48208">
    <property type="entry name" value="Six-hairpin glycosidases"/>
    <property type="match status" value="1"/>
</dbReference>
<dbReference type="InterPro" id="IPR008928">
    <property type="entry name" value="6-hairpin_glycosidase_sf"/>
</dbReference>
<dbReference type="Pfam" id="PF03636">
    <property type="entry name" value="Glyco_hydro_65N"/>
    <property type="match status" value="1"/>
</dbReference>
<gene>
    <name evidence="7" type="ORF">FKW77_002523</name>
</gene>
<feature type="domain" description="Glycoside hydrolase family 65 N-terminal" evidence="6">
    <location>
        <begin position="46"/>
        <end position="307"/>
    </location>
</feature>